<feature type="compositionally biased region" description="Acidic residues" evidence="1">
    <location>
        <begin position="352"/>
        <end position="363"/>
    </location>
</feature>
<evidence type="ECO:0000313" key="4">
    <source>
        <dbReference type="Proteomes" id="UP000193411"/>
    </source>
</evidence>
<dbReference type="GO" id="GO:0000027">
    <property type="term" value="P:ribosomal large subunit assembly"/>
    <property type="evidence" value="ECO:0007669"/>
    <property type="project" value="TreeGrafter"/>
</dbReference>
<feature type="region of interest" description="Disordered" evidence="1">
    <location>
        <begin position="314"/>
        <end position="452"/>
    </location>
</feature>
<dbReference type="GO" id="GO:0019843">
    <property type="term" value="F:rRNA binding"/>
    <property type="evidence" value="ECO:0007669"/>
    <property type="project" value="InterPro"/>
</dbReference>
<reference evidence="3 4" key="1">
    <citation type="submission" date="2016-07" db="EMBL/GenBank/DDBJ databases">
        <title>Pervasive Adenine N6-methylation of Active Genes in Fungi.</title>
        <authorList>
            <consortium name="DOE Joint Genome Institute"/>
            <person name="Mondo S.J."/>
            <person name="Dannebaum R.O."/>
            <person name="Kuo R.C."/>
            <person name="Labutti K."/>
            <person name="Haridas S."/>
            <person name="Kuo A."/>
            <person name="Salamov A."/>
            <person name="Ahrendt S.R."/>
            <person name="Lipzen A."/>
            <person name="Sullivan W."/>
            <person name="Andreopoulos W.B."/>
            <person name="Clum A."/>
            <person name="Lindquist E."/>
            <person name="Daum C."/>
            <person name="Ramamoorthy G.K."/>
            <person name="Gryganskyi A."/>
            <person name="Culley D."/>
            <person name="Magnuson J.K."/>
            <person name="James T.Y."/>
            <person name="O'Malley M.A."/>
            <person name="Stajich J.E."/>
            <person name="Spatafora J.W."/>
            <person name="Visel A."/>
            <person name="Grigoriev I.V."/>
        </authorList>
    </citation>
    <scope>NUCLEOTIDE SEQUENCE [LARGE SCALE GENOMIC DNA]</scope>
    <source>
        <strain evidence="3 4">PL171</strain>
    </source>
</reference>
<dbReference type="AlphaFoldDB" id="A0A1Y2HRI8"/>
<feature type="compositionally biased region" description="Acidic residues" evidence="1">
    <location>
        <begin position="372"/>
        <end position="415"/>
    </location>
</feature>
<feature type="compositionally biased region" description="Basic residues" evidence="1">
    <location>
        <begin position="423"/>
        <end position="452"/>
    </location>
</feature>
<dbReference type="InterPro" id="IPR007109">
    <property type="entry name" value="Brix"/>
</dbReference>
<feature type="domain" description="Brix" evidence="2">
    <location>
        <begin position="22"/>
        <end position="287"/>
    </location>
</feature>
<dbReference type="GO" id="GO:0030687">
    <property type="term" value="C:preribosome, large subunit precursor"/>
    <property type="evidence" value="ECO:0007669"/>
    <property type="project" value="TreeGrafter"/>
</dbReference>
<dbReference type="PANTHER" id="PTHR12661:SF5">
    <property type="entry name" value="SUPPRESSOR OF SWI4 1 HOMOLOG"/>
    <property type="match status" value="1"/>
</dbReference>
<evidence type="ECO:0000256" key="1">
    <source>
        <dbReference type="SAM" id="MobiDB-lite"/>
    </source>
</evidence>
<dbReference type="Pfam" id="PF04427">
    <property type="entry name" value="Brix"/>
    <property type="match status" value="1"/>
</dbReference>
<evidence type="ECO:0000313" key="3">
    <source>
        <dbReference type="EMBL" id="ORZ37210.1"/>
    </source>
</evidence>
<evidence type="ECO:0000259" key="2">
    <source>
        <dbReference type="PROSITE" id="PS50833"/>
    </source>
</evidence>
<feature type="region of interest" description="Disordered" evidence="1">
    <location>
        <begin position="1"/>
        <end position="23"/>
    </location>
</feature>
<comment type="caution">
    <text evidence="3">The sequence shown here is derived from an EMBL/GenBank/DDBJ whole genome shotgun (WGS) entry which is preliminary data.</text>
</comment>
<feature type="compositionally biased region" description="Basic and acidic residues" evidence="1">
    <location>
        <begin position="331"/>
        <end position="350"/>
    </location>
</feature>
<name>A0A1Y2HRI8_9FUNG</name>
<dbReference type="OrthoDB" id="10261452at2759"/>
<dbReference type="SMART" id="SM00879">
    <property type="entry name" value="Brix"/>
    <property type="match status" value="1"/>
</dbReference>
<dbReference type="InterPro" id="IPR045112">
    <property type="entry name" value="PPAN-like"/>
</dbReference>
<accession>A0A1Y2HRI8</accession>
<gene>
    <name evidence="3" type="ORF">BCR44DRAFT_44102</name>
</gene>
<dbReference type="PANTHER" id="PTHR12661">
    <property type="entry name" value="PETER PAN-RELATED"/>
    <property type="match status" value="1"/>
</dbReference>
<sequence>MARRRKNRTHVAEPEDPSKFPPRSFVVKSGDVGRPIAHLIHDVRKVMSPNTAAKLRERKTNKLRDYVALSGPMHVSHLMVFSRSDTALNLRLGRLPRGPTVGFRVKSFTLATDIAHALKTPKSMTGAMFATAPLLVLNNFPSDRNEYKLLSTILHSMFPPINVSDLKIAHTRRVVLFNYNPDTDSVDFRHYAIDVKATDVTKGVRKIISAKDLPDLGQFADIADYITRETHAAESDVEDANPENKVELPQDYIGRNNKRSEQRAIKLTELGPRMDLGLIKIQDGLCSGEVLYHKYVQKSEGEVAELRARIAKRDQERKARRAQQEANVARKKAEKEARKAKRKQEGRSELSSDSESEDDDDEGAAGQLGMYSDDEEEYHAMDDMGDDVDLDEASDQEEFGEANGSDDDEDSDLEEQAQQQRPPTKKHKSGASKPARPPKKVRKSAPKGGKRR</sequence>
<proteinExistence type="predicted"/>
<dbReference type="STRING" id="765915.A0A1Y2HRI8"/>
<dbReference type="Proteomes" id="UP000193411">
    <property type="component" value="Unassembled WGS sequence"/>
</dbReference>
<dbReference type="GO" id="GO:0006364">
    <property type="term" value="P:rRNA processing"/>
    <property type="evidence" value="ECO:0007669"/>
    <property type="project" value="InterPro"/>
</dbReference>
<organism evidence="3 4">
    <name type="scientific">Catenaria anguillulae PL171</name>
    <dbReference type="NCBI Taxonomy" id="765915"/>
    <lineage>
        <taxon>Eukaryota</taxon>
        <taxon>Fungi</taxon>
        <taxon>Fungi incertae sedis</taxon>
        <taxon>Blastocladiomycota</taxon>
        <taxon>Blastocladiomycetes</taxon>
        <taxon>Blastocladiales</taxon>
        <taxon>Catenariaceae</taxon>
        <taxon>Catenaria</taxon>
    </lineage>
</organism>
<dbReference type="PROSITE" id="PS50833">
    <property type="entry name" value="BRIX"/>
    <property type="match status" value="1"/>
</dbReference>
<protein>
    <submittedName>
        <fullName evidence="3">Brix domain-domain-containing protein</fullName>
    </submittedName>
</protein>
<dbReference type="EMBL" id="MCFL01000013">
    <property type="protein sequence ID" value="ORZ37210.1"/>
    <property type="molecule type" value="Genomic_DNA"/>
</dbReference>
<keyword evidence="4" id="KW-1185">Reference proteome</keyword>